<dbReference type="Proteomes" id="UP000683925">
    <property type="component" value="Unassembled WGS sequence"/>
</dbReference>
<proteinExistence type="predicted"/>
<dbReference type="EMBL" id="CAJJDP010000213">
    <property type="protein sequence ID" value="CAD8215150.1"/>
    <property type="molecule type" value="Genomic_DNA"/>
</dbReference>
<organism evidence="1 2">
    <name type="scientific">Paramecium octaurelia</name>
    <dbReference type="NCBI Taxonomy" id="43137"/>
    <lineage>
        <taxon>Eukaryota</taxon>
        <taxon>Sar</taxon>
        <taxon>Alveolata</taxon>
        <taxon>Ciliophora</taxon>
        <taxon>Intramacronucleata</taxon>
        <taxon>Oligohymenophorea</taxon>
        <taxon>Peniculida</taxon>
        <taxon>Parameciidae</taxon>
        <taxon>Paramecium</taxon>
    </lineage>
</organism>
<sequence>MLCWKSYSNHYICLYFIKLKQERLLVLLKQKTLALFAQLFIINV</sequence>
<evidence type="ECO:0000313" key="1">
    <source>
        <dbReference type="EMBL" id="CAD8215150.1"/>
    </source>
</evidence>
<keyword evidence="2" id="KW-1185">Reference proteome</keyword>
<comment type="caution">
    <text evidence="1">The sequence shown here is derived from an EMBL/GenBank/DDBJ whole genome shotgun (WGS) entry which is preliminary data.</text>
</comment>
<accession>A0A8S1YML1</accession>
<evidence type="ECO:0000313" key="2">
    <source>
        <dbReference type="Proteomes" id="UP000683925"/>
    </source>
</evidence>
<gene>
    <name evidence="1" type="ORF">POCTA_138.1.T2090008</name>
</gene>
<protein>
    <submittedName>
        <fullName evidence="1">Uncharacterized protein</fullName>
    </submittedName>
</protein>
<dbReference type="AlphaFoldDB" id="A0A8S1YML1"/>
<reference evidence="1" key="1">
    <citation type="submission" date="2021-01" db="EMBL/GenBank/DDBJ databases">
        <authorList>
            <consortium name="Genoscope - CEA"/>
            <person name="William W."/>
        </authorList>
    </citation>
    <scope>NUCLEOTIDE SEQUENCE</scope>
</reference>
<name>A0A8S1YML1_PAROT</name>